<proteinExistence type="predicted"/>
<dbReference type="AlphaFoldDB" id="A0A6G0IZV3"/>
<feature type="coiled-coil region" evidence="1">
    <location>
        <begin position="184"/>
        <end position="221"/>
    </location>
</feature>
<feature type="region of interest" description="Disordered" evidence="2">
    <location>
        <begin position="1"/>
        <end position="99"/>
    </location>
</feature>
<dbReference type="Proteomes" id="UP000424527">
    <property type="component" value="Unassembled WGS sequence"/>
</dbReference>
<feature type="region of interest" description="Disordered" evidence="2">
    <location>
        <begin position="475"/>
        <end position="524"/>
    </location>
</feature>
<evidence type="ECO:0000313" key="4">
    <source>
        <dbReference type="Proteomes" id="UP000424527"/>
    </source>
</evidence>
<gene>
    <name evidence="3" type="ORF">D5F01_LYC05530</name>
</gene>
<feature type="compositionally biased region" description="Low complexity" evidence="2">
    <location>
        <begin position="80"/>
        <end position="99"/>
    </location>
</feature>
<feature type="compositionally biased region" description="Polar residues" evidence="2">
    <location>
        <begin position="642"/>
        <end position="657"/>
    </location>
</feature>
<name>A0A6G0IZV3_LARCR</name>
<evidence type="ECO:0000313" key="3">
    <source>
        <dbReference type="EMBL" id="KAE8296766.1"/>
    </source>
</evidence>
<protein>
    <submittedName>
        <fullName evidence="3">Uncharacterized protein</fullName>
    </submittedName>
</protein>
<keyword evidence="4" id="KW-1185">Reference proteome</keyword>
<evidence type="ECO:0000256" key="1">
    <source>
        <dbReference type="SAM" id="Coils"/>
    </source>
</evidence>
<reference evidence="3 4" key="1">
    <citation type="submission" date="2019-07" db="EMBL/GenBank/DDBJ databases">
        <title>Chromosome genome assembly for large yellow croaker.</title>
        <authorList>
            <person name="Xiao S."/>
        </authorList>
    </citation>
    <scope>NUCLEOTIDE SEQUENCE [LARGE SCALE GENOMIC DNA]</scope>
    <source>
        <strain evidence="3">JMULYC20181020</strain>
        <tissue evidence="3">Muscle</tissue>
    </source>
</reference>
<comment type="caution">
    <text evidence="3">The sequence shown here is derived from an EMBL/GenBank/DDBJ whole genome shotgun (WGS) entry which is preliminary data.</text>
</comment>
<keyword evidence="1" id="KW-0175">Coiled coil</keyword>
<organism evidence="3 4">
    <name type="scientific">Larimichthys crocea</name>
    <name type="common">Large yellow croaker</name>
    <name type="synonym">Pseudosciaena crocea</name>
    <dbReference type="NCBI Taxonomy" id="215358"/>
    <lineage>
        <taxon>Eukaryota</taxon>
        <taxon>Metazoa</taxon>
        <taxon>Chordata</taxon>
        <taxon>Craniata</taxon>
        <taxon>Vertebrata</taxon>
        <taxon>Euteleostomi</taxon>
        <taxon>Actinopterygii</taxon>
        <taxon>Neopterygii</taxon>
        <taxon>Teleostei</taxon>
        <taxon>Neoteleostei</taxon>
        <taxon>Acanthomorphata</taxon>
        <taxon>Eupercaria</taxon>
        <taxon>Sciaenidae</taxon>
        <taxon>Larimichthys</taxon>
    </lineage>
</organism>
<feature type="region of interest" description="Disordered" evidence="2">
    <location>
        <begin position="636"/>
        <end position="657"/>
    </location>
</feature>
<dbReference type="EMBL" id="REGW02000005">
    <property type="protein sequence ID" value="KAE8296766.1"/>
    <property type="molecule type" value="Genomic_DNA"/>
</dbReference>
<accession>A0A6G0IZV3</accession>
<feature type="coiled-coil region" evidence="1">
    <location>
        <begin position="264"/>
        <end position="398"/>
    </location>
</feature>
<evidence type="ECO:0000256" key="2">
    <source>
        <dbReference type="SAM" id="MobiDB-lite"/>
    </source>
</evidence>
<sequence>MPSTNVWAGGSSGPVGPNPPRAGRDNEKGGSTPALPILSHSSGGKTETPDPAETSDPAIPRRSPSPGSTSPHAPHPPPGVVVVVVREPPSSSSGPPESTMFLKPLSHAQMRGRLAQVLASLCPHICTRLRPTHPHTCCRPNQPEMGATWLILPVAYACLKVLIHMAAATPYNWSRYAISSVLGRDQMEALARQLEEMKSQLQRAEENGSFQERKVRELSGNLEHETTENKTLWDQVQYLTNELGKERDVRKRHVDLYQQEILKNQELNTLNRQLFQQVQDLQSKQACMMFVVNETQTELETLTREYNILCSSYDELNQDHTDLQEKYEMDIIRTLCGQVERLNKKLGREKELKKQLLCQVEEMKEKNDMDINTEKQRIVTLVEKLEMMEKEIARKISELDHLIYENQKTEHDTNLLKEQVSERDMELERLKILLHEQTSKNNEVVAQLQTEKDLNGILHAVLETLKDQRTFNISVSQNPEPVDEGSSCDSQNPEPVDEGSSCDSQNPEPVDEDPVSQDTENAVVTTRKPSLWKKTCHFLCLRKKNMQRNVQQQAEFPRVSHDLEPLQESSLSVSQDSVVESGCVTHSPEPVVKDSPSTSEDTYLKAEAEGCDENAAVTMRKPSLWKQTHRFLGLRKKRSKEMCSSKSPSVSQAQQLK</sequence>
<feature type="compositionally biased region" description="Low complexity" evidence="2">
    <location>
        <begin position="60"/>
        <end position="72"/>
    </location>
</feature>